<dbReference type="SUPFAM" id="SSF49493">
    <property type="entry name" value="HSP40/DnaJ peptide-binding domain"/>
    <property type="match status" value="2"/>
</dbReference>
<dbReference type="Pfam" id="PF01556">
    <property type="entry name" value="DnaJ_C"/>
    <property type="match status" value="1"/>
</dbReference>
<evidence type="ECO:0000256" key="2">
    <source>
        <dbReference type="ARBA" id="ARBA00022737"/>
    </source>
</evidence>
<dbReference type="InterPro" id="IPR002939">
    <property type="entry name" value="DnaJ_C"/>
</dbReference>
<dbReference type="PANTHER" id="PTHR43096">
    <property type="entry name" value="DNAJ HOMOLOG 1, MITOCHONDRIAL-RELATED"/>
    <property type="match status" value="1"/>
</dbReference>
<keyword evidence="4" id="KW-0862">Zinc</keyword>
<protein>
    <submittedName>
        <fullName evidence="7">DnaJ-like protein</fullName>
    </submittedName>
</protein>
<dbReference type="InterPro" id="IPR036869">
    <property type="entry name" value="J_dom_sf"/>
</dbReference>
<dbReference type="GO" id="GO:0005737">
    <property type="term" value="C:cytoplasm"/>
    <property type="evidence" value="ECO:0007669"/>
    <property type="project" value="TreeGrafter"/>
</dbReference>
<dbReference type="Pfam" id="PF00226">
    <property type="entry name" value="DnaJ"/>
    <property type="match status" value="1"/>
</dbReference>
<evidence type="ECO:0000259" key="6">
    <source>
        <dbReference type="PROSITE" id="PS50076"/>
    </source>
</evidence>
<accession>A0A3N1KSK4</accession>
<sequence>MNDPYQLLGVPRTASAAEVKQAYRKLAKKLHPDMQQGKTGNEQRFKDVTAAYDLLSDPDKRARFDRGEIDASGAERAPAGFRWSQEAQRGRGPASGPGGASTGGSRFNFEFADDIFSDLFGRGRRTAAPPPDADGQDIRLGLRVPFLEAVKGGKRPLQLPDGRVVNVTIPAGTEDGQQLRLRGQAPQGMGGGDVYVTIEVEPHPDFTRQGADILSTVPVTLAEAVLGATIRVDTVDGQVGLKVPPGANHGRRMRLRGKGLQVAGAGRGDHYVTLAVTLPEAMDDELRQFVEGWSDRHPYRVRPEGGAE</sequence>
<dbReference type="InterPro" id="IPR001623">
    <property type="entry name" value="DnaJ_domain"/>
</dbReference>
<keyword evidence="1" id="KW-0479">Metal-binding</keyword>
<dbReference type="AlphaFoldDB" id="A0A3N1KSK4"/>
<name>A0A3N1KSK4_9PROT</name>
<dbReference type="GO" id="GO:0051082">
    <property type="term" value="F:unfolded protein binding"/>
    <property type="evidence" value="ECO:0007669"/>
    <property type="project" value="InterPro"/>
</dbReference>
<dbReference type="Gene3D" id="1.10.287.110">
    <property type="entry name" value="DnaJ domain"/>
    <property type="match status" value="1"/>
</dbReference>
<dbReference type="PANTHER" id="PTHR43096:SF10">
    <property type="entry name" value="CHAPERONE PROTEIN DNAJ A6, CHLOROPLASTIC"/>
    <property type="match status" value="1"/>
</dbReference>
<comment type="caution">
    <text evidence="7">The sequence shown here is derived from an EMBL/GenBank/DDBJ whole genome shotgun (WGS) entry which is preliminary data.</text>
</comment>
<dbReference type="OrthoDB" id="9779889at2"/>
<dbReference type="Gene3D" id="2.60.260.20">
    <property type="entry name" value="Urease metallochaperone UreE, N-terminal domain"/>
    <property type="match status" value="2"/>
</dbReference>
<evidence type="ECO:0000256" key="4">
    <source>
        <dbReference type="ARBA" id="ARBA00022833"/>
    </source>
</evidence>
<organism evidence="7 8">
    <name type="scientific">Stella humosa</name>
    <dbReference type="NCBI Taxonomy" id="94"/>
    <lineage>
        <taxon>Bacteria</taxon>
        <taxon>Pseudomonadati</taxon>
        <taxon>Pseudomonadota</taxon>
        <taxon>Alphaproteobacteria</taxon>
        <taxon>Rhodospirillales</taxon>
        <taxon>Stellaceae</taxon>
        <taxon>Stella</taxon>
    </lineage>
</organism>
<keyword evidence="2" id="KW-0677">Repeat</keyword>
<dbReference type="PRINTS" id="PR00625">
    <property type="entry name" value="JDOMAIN"/>
</dbReference>
<gene>
    <name evidence="7" type="ORF">EDC65_5431</name>
</gene>
<dbReference type="SUPFAM" id="SSF46565">
    <property type="entry name" value="Chaperone J-domain"/>
    <property type="match status" value="1"/>
</dbReference>
<feature type="region of interest" description="Disordered" evidence="5">
    <location>
        <begin position="68"/>
        <end position="104"/>
    </location>
</feature>
<dbReference type="PROSITE" id="PS00636">
    <property type="entry name" value="DNAJ_1"/>
    <property type="match status" value="1"/>
</dbReference>
<dbReference type="InterPro" id="IPR018253">
    <property type="entry name" value="DnaJ_domain_CS"/>
</dbReference>
<dbReference type="FunFam" id="2.60.260.20:FF:000005">
    <property type="entry name" value="Chaperone protein dnaJ 1, mitochondrial"/>
    <property type="match status" value="1"/>
</dbReference>
<evidence type="ECO:0000256" key="1">
    <source>
        <dbReference type="ARBA" id="ARBA00022723"/>
    </source>
</evidence>
<evidence type="ECO:0000313" key="7">
    <source>
        <dbReference type="EMBL" id="ROP81096.1"/>
    </source>
</evidence>
<evidence type="ECO:0000256" key="5">
    <source>
        <dbReference type="SAM" id="MobiDB-lite"/>
    </source>
</evidence>
<dbReference type="RefSeq" id="WP_123695613.1">
    <property type="nucleotide sequence ID" value="NZ_AP019700.1"/>
</dbReference>
<dbReference type="SMART" id="SM00271">
    <property type="entry name" value="DnaJ"/>
    <property type="match status" value="1"/>
</dbReference>
<dbReference type="PROSITE" id="PS50076">
    <property type="entry name" value="DNAJ_2"/>
    <property type="match status" value="1"/>
</dbReference>
<evidence type="ECO:0000256" key="3">
    <source>
        <dbReference type="ARBA" id="ARBA00022771"/>
    </source>
</evidence>
<keyword evidence="8" id="KW-1185">Reference proteome</keyword>
<dbReference type="CDD" id="cd06257">
    <property type="entry name" value="DnaJ"/>
    <property type="match status" value="1"/>
</dbReference>
<keyword evidence="3" id="KW-0863">Zinc-finger</keyword>
<feature type="domain" description="J" evidence="6">
    <location>
        <begin position="3"/>
        <end position="68"/>
    </location>
</feature>
<dbReference type="GO" id="GO:0042026">
    <property type="term" value="P:protein refolding"/>
    <property type="evidence" value="ECO:0007669"/>
    <property type="project" value="TreeGrafter"/>
</dbReference>
<dbReference type="Proteomes" id="UP000278222">
    <property type="component" value="Unassembled WGS sequence"/>
</dbReference>
<dbReference type="CDD" id="cd10747">
    <property type="entry name" value="DnaJ_C"/>
    <property type="match status" value="1"/>
</dbReference>
<reference evidence="7 8" key="1">
    <citation type="submission" date="2018-11" db="EMBL/GenBank/DDBJ databases">
        <title>Genomic Encyclopedia of Type Strains, Phase IV (KMG-IV): sequencing the most valuable type-strain genomes for metagenomic binning, comparative biology and taxonomic classification.</title>
        <authorList>
            <person name="Goeker M."/>
        </authorList>
    </citation>
    <scope>NUCLEOTIDE SEQUENCE [LARGE SCALE GENOMIC DNA]</scope>
    <source>
        <strain evidence="7 8">DSM 5900</strain>
    </source>
</reference>
<dbReference type="InterPro" id="IPR008971">
    <property type="entry name" value="HSP40/DnaJ_pept-bd"/>
</dbReference>
<dbReference type="GO" id="GO:0008270">
    <property type="term" value="F:zinc ion binding"/>
    <property type="evidence" value="ECO:0007669"/>
    <property type="project" value="UniProtKB-KW"/>
</dbReference>
<feature type="compositionally biased region" description="Gly residues" evidence="5">
    <location>
        <begin position="93"/>
        <end position="102"/>
    </location>
</feature>
<evidence type="ECO:0000313" key="8">
    <source>
        <dbReference type="Proteomes" id="UP000278222"/>
    </source>
</evidence>
<proteinExistence type="predicted"/>
<dbReference type="EMBL" id="RJKX01000019">
    <property type="protein sequence ID" value="ROP81096.1"/>
    <property type="molecule type" value="Genomic_DNA"/>
</dbReference>